<dbReference type="Proteomes" id="UP000030152">
    <property type="component" value="Unassembled WGS sequence"/>
</dbReference>
<dbReference type="EMBL" id="JRLX01000022">
    <property type="protein sequence ID" value="KGO85418.1"/>
    <property type="molecule type" value="Genomic_DNA"/>
</dbReference>
<comment type="caution">
    <text evidence="1">The sequence shown here is derived from an EMBL/GenBank/DDBJ whole genome shotgun (WGS) entry which is preliminary data.</text>
</comment>
<reference evidence="1 2" key="1">
    <citation type="submission" date="2013-09" db="EMBL/GenBank/DDBJ databases">
        <authorList>
            <person name="Zeng Z."/>
            <person name="Chen C."/>
        </authorList>
    </citation>
    <scope>NUCLEOTIDE SEQUENCE [LARGE SCALE GENOMIC DNA]</scope>
    <source>
        <strain evidence="1 2">WB 3.3-2</strain>
    </source>
</reference>
<dbReference type="Pfam" id="PF19765">
    <property type="entry name" value="DUF6252"/>
    <property type="match status" value="3"/>
</dbReference>
<dbReference type="STRING" id="1121895.GCA_000378485_01325"/>
<protein>
    <submittedName>
        <fullName evidence="1">Uncharacterized protein</fullName>
    </submittedName>
</protein>
<dbReference type="eggNOG" id="ENOG5033MDU">
    <property type="taxonomic scope" value="Bacteria"/>
</dbReference>
<dbReference type="AlphaFoldDB" id="A0A0A2M1R0"/>
<sequence>MVLFAVLGGIVASCETEPVDPLLLTDDNGGTDTIADPGIFTVKIGGTLFVADSTIATLGNGQIVIKGYKGTEGENVTITVQATTTGTYTALMVYDPGTSDNFYSNISPASGPSGSATITTINTAARVISGSFSFTGYYSDTAQNLPNVAFTEGIFTNISYGGGTPPTNPSGPGVFTASVDGAPFTAAVTNAVLGSGLFSIQGVDATGKAISIAVEETTPGTYTGSQVLLAYYENATSEDSYSNLLNDTGTLTITSIDTVNHTITGTFSFTGDYSDIDNPRTAKVITSGVFTNVPYVGSIDNTDIFTATVNGTAITYGGSDLVIGFIDVNEFSAVTLRGTNATHVIELQINEDTPVGTYPFTDATNALPKATFTDTSAPDDITYNITRGSLVITANDGVRIKGTFSFEVRNPANPNGAPLHTVTGGTFDIEF</sequence>
<dbReference type="InterPro" id="IPR046219">
    <property type="entry name" value="DUF6252"/>
</dbReference>
<evidence type="ECO:0000313" key="1">
    <source>
        <dbReference type="EMBL" id="KGO85418.1"/>
    </source>
</evidence>
<accession>A0A0A2M1R0</accession>
<evidence type="ECO:0000313" key="2">
    <source>
        <dbReference type="Proteomes" id="UP000030152"/>
    </source>
</evidence>
<gene>
    <name evidence="1" type="ORF">Q765_16240</name>
</gene>
<organism evidence="1 2">
    <name type="scientific">Flavobacterium rivuli WB 3.3-2 = DSM 21788</name>
    <dbReference type="NCBI Taxonomy" id="1121895"/>
    <lineage>
        <taxon>Bacteria</taxon>
        <taxon>Pseudomonadati</taxon>
        <taxon>Bacteroidota</taxon>
        <taxon>Flavobacteriia</taxon>
        <taxon>Flavobacteriales</taxon>
        <taxon>Flavobacteriaceae</taxon>
        <taxon>Flavobacterium</taxon>
    </lineage>
</organism>
<name>A0A0A2M1R0_9FLAO</name>
<proteinExistence type="predicted"/>
<keyword evidence="2" id="KW-1185">Reference proteome</keyword>